<gene>
    <name evidence="1" type="ORF">L3081_07530</name>
</gene>
<name>A0ABS9WZ89_9GAMM</name>
<evidence type="ECO:0000313" key="2">
    <source>
        <dbReference type="Proteomes" id="UP001139646"/>
    </source>
</evidence>
<evidence type="ECO:0000313" key="1">
    <source>
        <dbReference type="EMBL" id="MCI2283279.1"/>
    </source>
</evidence>
<dbReference type="InterPro" id="IPR007359">
    <property type="entry name" value="SigmaE_reg_RseC_MucC"/>
</dbReference>
<dbReference type="Pfam" id="PF04246">
    <property type="entry name" value="RseC_MucC"/>
    <property type="match status" value="1"/>
</dbReference>
<reference evidence="1" key="1">
    <citation type="submission" date="2022-01" db="EMBL/GenBank/DDBJ databases">
        <title>Colwellia maritima, isolated from seawater.</title>
        <authorList>
            <person name="Kristyanto S."/>
            <person name="Jung J."/>
            <person name="Jeon C.O."/>
        </authorList>
    </citation>
    <scope>NUCLEOTIDE SEQUENCE</scope>
    <source>
        <strain evidence="1">MSW7</strain>
    </source>
</reference>
<dbReference type="RefSeq" id="WP_242284622.1">
    <property type="nucleotide sequence ID" value="NZ_JAKKSL010000001.1"/>
</dbReference>
<proteinExistence type="predicted"/>
<comment type="caution">
    <text evidence="1">The sequence shown here is derived from an EMBL/GenBank/DDBJ whole genome shotgun (WGS) entry which is preliminary data.</text>
</comment>
<dbReference type="InterPro" id="IPR026268">
    <property type="entry name" value="RseC"/>
</dbReference>
<organism evidence="1 2">
    <name type="scientific">Colwellia maritima</name>
    <dbReference type="NCBI Taxonomy" id="2912588"/>
    <lineage>
        <taxon>Bacteria</taxon>
        <taxon>Pseudomonadati</taxon>
        <taxon>Pseudomonadota</taxon>
        <taxon>Gammaproteobacteria</taxon>
        <taxon>Alteromonadales</taxon>
        <taxon>Colwelliaceae</taxon>
        <taxon>Colwellia</taxon>
    </lineage>
</organism>
<dbReference type="Proteomes" id="UP001139646">
    <property type="component" value="Unassembled WGS sequence"/>
</dbReference>
<dbReference type="PANTHER" id="PTHR35867:SF1">
    <property type="entry name" value="PROTEIN RSEC"/>
    <property type="match status" value="1"/>
</dbReference>
<accession>A0ABS9WZ89</accession>
<dbReference type="EMBL" id="JAKKSL010000001">
    <property type="protein sequence ID" value="MCI2283279.1"/>
    <property type="molecule type" value="Genomic_DNA"/>
</dbReference>
<protein>
    <submittedName>
        <fullName evidence="1">SoxR reducing system RseC family protein</fullName>
    </submittedName>
</protein>
<keyword evidence="2" id="KW-1185">Reference proteome</keyword>
<sequence>MEELATVTAIDNEKITMVSRIKSTCNSCSQLDTCASGQVAKAIPKKTLSFTLIKPKSMDNMTINIGDCVVLTVPEGDVLHSAWQVYLLPVFGLFSFSALGQWLLQENILSHELAGVALGLVGGYLGYRVAKQLQSNPSKQKSLQPEILKVLPKLFDVNTLSTD</sequence>
<dbReference type="PANTHER" id="PTHR35867">
    <property type="entry name" value="PROTEIN RSEC"/>
    <property type="match status" value="1"/>
</dbReference>
<dbReference type="PIRSF" id="PIRSF004923">
    <property type="entry name" value="RseC"/>
    <property type="match status" value="1"/>
</dbReference>